<dbReference type="AlphaFoldDB" id="A0A165QJP4"/>
<organism evidence="1 2">
    <name type="scientific">Daedalea quercina L-15889</name>
    <dbReference type="NCBI Taxonomy" id="1314783"/>
    <lineage>
        <taxon>Eukaryota</taxon>
        <taxon>Fungi</taxon>
        <taxon>Dikarya</taxon>
        <taxon>Basidiomycota</taxon>
        <taxon>Agaricomycotina</taxon>
        <taxon>Agaricomycetes</taxon>
        <taxon>Polyporales</taxon>
        <taxon>Fomitopsis</taxon>
    </lineage>
</organism>
<name>A0A165QJP4_9APHY</name>
<dbReference type="EMBL" id="KV429057">
    <property type="protein sequence ID" value="KZT69564.1"/>
    <property type="molecule type" value="Genomic_DNA"/>
</dbReference>
<sequence length="79" mass="8655">MPAFAPLSLLGAVIPLRRSSAHASQGGPYHSPVRAAVVFLPALIEGQYTHVKEYSFFTHAPLKDTSTLRRGGWLLWRPG</sequence>
<keyword evidence="2" id="KW-1185">Reference proteome</keyword>
<proteinExistence type="predicted"/>
<accession>A0A165QJP4</accession>
<gene>
    <name evidence="1" type="ORF">DAEQUDRAFT_726536</name>
</gene>
<evidence type="ECO:0000313" key="1">
    <source>
        <dbReference type="EMBL" id="KZT69564.1"/>
    </source>
</evidence>
<evidence type="ECO:0000313" key="2">
    <source>
        <dbReference type="Proteomes" id="UP000076727"/>
    </source>
</evidence>
<reference evidence="1 2" key="1">
    <citation type="journal article" date="2016" name="Mol. Biol. Evol.">
        <title>Comparative Genomics of Early-Diverging Mushroom-Forming Fungi Provides Insights into the Origins of Lignocellulose Decay Capabilities.</title>
        <authorList>
            <person name="Nagy L.G."/>
            <person name="Riley R."/>
            <person name="Tritt A."/>
            <person name="Adam C."/>
            <person name="Daum C."/>
            <person name="Floudas D."/>
            <person name="Sun H."/>
            <person name="Yadav J.S."/>
            <person name="Pangilinan J."/>
            <person name="Larsson K.H."/>
            <person name="Matsuura K."/>
            <person name="Barry K."/>
            <person name="Labutti K."/>
            <person name="Kuo R."/>
            <person name="Ohm R.A."/>
            <person name="Bhattacharya S.S."/>
            <person name="Shirouzu T."/>
            <person name="Yoshinaga Y."/>
            <person name="Martin F.M."/>
            <person name="Grigoriev I.V."/>
            <person name="Hibbett D.S."/>
        </authorList>
    </citation>
    <scope>NUCLEOTIDE SEQUENCE [LARGE SCALE GENOMIC DNA]</scope>
    <source>
        <strain evidence="1 2">L-15889</strain>
    </source>
</reference>
<protein>
    <submittedName>
        <fullName evidence="1">Uncharacterized protein</fullName>
    </submittedName>
</protein>
<dbReference type="Proteomes" id="UP000076727">
    <property type="component" value="Unassembled WGS sequence"/>
</dbReference>